<accession>A0A9N7YYP8</accession>
<dbReference type="AlphaFoldDB" id="A0A9N7YYP8"/>
<evidence type="ECO:0000313" key="1">
    <source>
        <dbReference type="EMBL" id="CAB1444808.1"/>
    </source>
</evidence>
<organism evidence="1 2">
    <name type="scientific">Pleuronectes platessa</name>
    <name type="common">European plaice</name>
    <dbReference type="NCBI Taxonomy" id="8262"/>
    <lineage>
        <taxon>Eukaryota</taxon>
        <taxon>Metazoa</taxon>
        <taxon>Chordata</taxon>
        <taxon>Craniata</taxon>
        <taxon>Vertebrata</taxon>
        <taxon>Euteleostomi</taxon>
        <taxon>Actinopterygii</taxon>
        <taxon>Neopterygii</taxon>
        <taxon>Teleostei</taxon>
        <taxon>Neoteleostei</taxon>
        <taxon>Acanthomorphata</taxon>
        <taxon>Carangaria</taxon>
        <taxon>Pleuronectiformes</taxon>
        <taxon>Pleuronectoidei</taxon>
        <taxon>Pleuronectidae</taxon>
        <taxon>Pleuronectes</taxon>
    </lineage>
</organism>
<dbReference type="Proteomes" id="UP001153269">
    <property type="component" value="Unassembled WGS sequence"/>
</dbReference>
<reference evidence="1" key="1">
    <citation type="submission" date="2020-03" db="EMBL/GenBank/DDBJ databases">
        <authorList>
            <person name="Weist P."/>
        </authorList>
    </citation>
    <scope>NUCLEOTIDE SEQUENCE</scope>
</reference>
<dbReference type="EMBL" id="CADEAL010003458">
    <property type="protein sequence ID" value="CAB1444808.1"/>
    <property type="molecule type" value="Genomic_DNA"/>
</dbReference>
<evidence type="ECO:0000313" key="2">
    <source>
        <dbReference type="Proteomes" id="UP001153269"/>
    </source>
</evidence>
<keyword evidence="2" id="KW-1185">Reference proteome</keyword>
<name>A0A9N7YYP8_PLEPL</name>
<gene>
    <name evidence="1" type="ORF">PLEPLA_LOCUS32526</name>
</gene>
<sequence length="140" mass="14732">MSDSVIRAKLLKAFNGTFGTTVQPLFTHTPLSPHGIQLRGAQGTDIETPTLLGAMGADSLVPQGPEPVMDRVVTNELLITQMVACGLGQSPCLLCRAKPMYTGVLGQPALVAAWSNTCSLFGDEGPLGAKMLSDTDYARN</sequence>
<protein>
    <submittedName>
        <fullName evidence="1">Uncharacterized protein</fullName>
    </submittedName>
</protein>
<comment type="caution">
    <text evidence="1">The sequence shown here is derived from an EMBL/GenBank/DDBJ whole genome shotgun (WGS) entry which is preliminary data.</text>
</comment>
<proteinExistence type="predicted"/>